<dbReference type="EC" id="2.4.3.6" evidence="23"/>
<keyword evidence="13" id="KW-0325">Glycoprotein</keyword>
<sequence>MSLKTMKKWPRVLVLVLLLCGLFYYFYLYIFIKSSNKAVLVKTLCDSRNISQKWESLNFNVSRSEKLFLNLEDFFWQLYLSKLSLPYGVKGSELFLAKVLAAMTSYDMPGKIKNLPCRSCVVVGNGFVIKNSSLGNAINNYDIVIRLNNAPVRGYEDDVGNKTTMRLFYPESASFDPGLQNDPGTLMVLVPFKQKDVIWLKEILYNEKRTLRKGFWKIPPQIWLAKPSQIRILDPYFMHQTASRVLHLPINTPAKRNKISSHPTTGILAIYVALNFCDVVHIAGFGYPDSKNIKYPIHYYGHDTMKSMKNSYHNLSTEAKALKRLEDSGAVVNLCRSPVLTKAQPKLLYTVF</sequence>
<organism evidence="35 36">
    <name type="scientific">Umbra pygmaea</name>
    <name type="common">Eastern mudminnow</name>
    <dbReference type="NCBI Taxonomy" id="75934"/>
    <lineage>
        <taxon>Eukaryota</taxon>
        <taxon>Metazoa</taxon>
        <taxon>Chordata</taxon>
        <taxon>Craniata</taxon>
        <taxon>Vertebrata</taxon>
        <taxon>Euteleostomi</taxon>
        <taxon>Actinopterygii</taxon>
        <taxon>Neopterygii</taxon>
        <taxon>Teleostei</taxon>
        <taxon>Protacanthopterygii</taxon>
        <taxon>Esociformes</taxon>
        <taxon>Umbridae</taxon>
        <taxon>Umbra</taxon>
    </lineage>
</organism>
<keyword evidence="9" id="KW-0333">Golgi apparatus</keyword>
<comment type="pathway">
    <text evidence="2">Protein modification; protein glycosylation.</text>
</comment>
<keyword evidence="10" id="KW-0443">Lipid metabolism</keyword>
<evidence type="ECO:0000256" key="29">
    <source>
        <dbReference type="ARBA" id="ARBA00076295"/>
    </source>
</evidence>
<evidence type="ECO:0000256" key="3">
    <source>
        <dbReference type="ARBA" id="ARBA00006003"/>
    </source>
</evidence>
<comment type="catalytic activity">
    <reaction evidence="20">
        <text>a ganglioside GM1 (d18:1(4E)) + CMP-N-acetyl-beta-neuraminate = a ganglioside GD1a (d18:1(4E)) + CMP + H(+)</text>
        <dbReference type="Rhea" id="RHEA:18021"/>
        <dbReference type="ChEBI" id="CHEBI:15378"/>
        <dbReference type="ChEBI" id="CHEBI:57812"/>
        <dbReference type="ChEBI" id="CHEBI:60377"/>
        <dbReference type="ChEBI" id="CHEBI:77709"/>
        <dbReference type="ChEBI" id="CHEBI:78445"/>
        <dbReference type="EC" id="2.4.3.2"/>
    </reaction>
    <physiologicalReaction direction="left-to-right" evidence="20">
        <dbReference type="Rhea" id="RHEA:18022"/>
    </physiologicalReaction>
</comment>
<dbReference type="InterPro" id="IPR051142">
    <property type="entry name" value="Glycosyltransferase_29"/>
</dbReference>
<evidence type="ECO:0000256" key="12">
    <source>
        <dbReference type="ARBA" id="ARBA00023157"/>
    </source>
</evidence>
<keyword evidence="4" id="KW-0328">Glycosyltransferase</keyword>
<evidence type="ECO:0000256" key="26">
    <source>
        <dbReference type="ARBA" id="ARBA00052660"/>
    </source>
</evidence>
<evidence type="ECO:0000256" key="19">
    <source>
        <dbReference type="ARBA" id="ARBA00043673"/>
    </source>
</evidence>
<keyword evidence="12" id="KW-1015">Disulfide bond</keyword>
<evidence type="ECO:0000256" key="17">
    <source>
        <dbReference type="ARBA" id="ARBA00039107"/>
    </source>
</evidence>
<comment type="catalytic activity">
    <reaction evidence="22">
        <text>a beta-D-galactosyl-(1-&gt;4)-N-acetyl-beta-D-glucosaminyl derivative + CMP-N-acetyl-beta-neuraminate = an N-acetyl-alpha-neuraminyl-(2-&gt;3)-beta-D-galactosyl-(1-&gt;4)-N-acetyl-beta-D-glucosaminyl derivative + CMP + H(+)</text>
        <dbReference type="Rhea" id="RHEA:52316"/>
        <dbReference type="ChEBI" id="CHEBI:15378"/>
        <dbReference type="ChEBI" id="CHEBI:57812"/>
        <dbReference type="ChEBI" id="CHEBI:60377"/>
        <dbReference type="ChEBI" id="CHEBI:133507"/>
        <dbReference type="ChEBI" id="CHEBI:136545"/>
        <dbReference type="EC" id="2.4.3.6"/>
    </reaction>
    <physiologicalReaction direction="left-to-right" evidence="22">
        <dbReference type="Rhea" id="RHEA:52317"/>
    </physiologicalReaction>
</comment>
<evidence type="ECO:0000256" key="31">
    <source>
        <dbReference type="ARBA" id="ARBA00081234"/>
    </source>
</evidence>
<comment type="subcellular location">
    <subcellularLocation>
        <location evidence="1">Golgi apparatus membrane</location>
        <topology evidence="1">Single-pass type II membrane protein</topology>
    </subcellularLocation>
    <subcellularLocation>
        <location evidence="15">Golgi apparatus</location>
        <location evidence="15">Golgi stack membrane</location>
    </subcellularLocation>
</comment>
<evidence type="ECO:0000256" key="4">
    <source>
        <dbReference type="ARBA" id="ARBA00022676"/>
    </source>
</evidence>
<dbReference type="GO" id="GO:0006629">
    <property type="term" value="P:lipid metabolic process"/>
    <property type="evidence" value="ECO:0007669"/>
    <property type="project" value="UniProtKB-KW"/>
</dbReference>
<comment type="catalytic activity">
    <reaction evidence="25">
        <text>a beta-D-galactosyl-(1-&gt;3)-N-acetyl-beta-D-galactosaminyl derivative + CMP-N-acetyl-beta-neuraminate = an N-acetyl-alpha-neuraminyl-(2-&gt;3)-beta-D-galactosyl-(1-&gt;3)-N-acetyl-beta-D-galactosaminyl derivative + CMP + H(+)</text>
        <dbReference type="Rhea" id="RHEA:52380"/>
        <dbReference type="ChEBI" id="CHEBI:15378"/>
        <dbReference type="ChEBI" id="CHEBI:57812"/>
        <dbReference type="ChEBI" id="CHEBI:60377"/>
        <dbReference type="ChEBI" id="CHEBI:136588"/>
        <dbReference type="ChEBI" id="CHEBI:136589"/>
        <dbReference type="EC" id="2.4.3.2"/>
    </reaction>
    <physiologicalReaction direction="left-to-right" evidence="25">
        <dbReference type="Rhea" id="RHEA:52381"/>
    </physiologicalReaction>
</comment>
<feature type="transmembrane region" description="Helical" evidence="34">
    <location>
        <begin position="12"/>
        <end position="32"/>
    </location>
</feature>
<evidence type="ECO:0000256" key="14">
    <source>
        <dbReference type="ARBA" id="ARBA00036292"/>
    </source>
</evidence>
<dbReference type="GO" id="GO:0008118">
    <property type="term" value="F:N-acetyllactosaminide alpha-2,3-sialyltransferase activity"/>
    <property type="evidence" value="ECO:0007669"/>
    <property type="project" value="UniProtKB-EC"/>
</dbReference>
<gene>
    <name evidence="35" type="ORF">UPYG_G00124440</name>
</gene>
<evidence type="ECO:0000256" key="18">
    <source>
        <dbReference type="ARBA" id="ARBA00042448"/>
    </source>
</evidence>
<protein>
    <recommendedName>
        <fullName evidence="27">CMP-N-acetylneuraminate-beta-galactosamide-alpha-2,3-sialyltransferase 4</fullName>
        <ecNumber evidence="16">2.4.3.2</ecNumber>
        <ecNumber evidence="17">2.4.3.4</ecNumber>
        <ecNumber evidence="23">2.4.3.6</ecNumber>
    </recommendedName>
    <alternativeName>
        <fullName evidence="28">Alpha 2,3-sialyltransferase IV</fullName>
    </alternativeName>
    <alternativeName>
        <fullName evidence="18">Gal-beta-1,3-GalNAc-alpha-2,3-sialyltransferase</fullName>
    </alternativeName>
    <alternativeName>
        <fullName evidence="30">Gal-beta-1,4-GlcNAc-alpha-2,3-sialyltransferase</fullName>
    </alternativeName>
    <alternativeName>
        <fullName evidence="29">N-acetyllactosaminide alpha-2,3-sialyltransferase</fullName>
    </alternativeName>
    <alternativeName>
        <fullName evidence="31">ST3Gal IV</fullName>
    </alternativeName>
    <alternativeName>
        <fullName evidence="32">Sialyltransferase 4C</fullName>
    </alternativeName>
</protein>
<comment type="similarity">
    <text evidence="3">Belongs to the glycosyltransferase 29 family.</text>
</comment>
<keyword evidence="8 34" id="KW-1133">Transmembrane helix</keyword>
<comment type="catalytic activity">
    <reaction evidence="24">
        <text>a neolactoside nLc4Cer + CMP-N-acetyl-beta-neuraminate = a neolactoside IV(3)-alpha-NeuAc-nLc4Cer + CMP + H(+)</text>
        <dbReference type="Rhea" id="RHEA:65432"/>
        <dbReference type="ChEBI" id="CHEBI:15378"/>
        <dbReference type="ChEBI" id="CHEBI:57812"/>
        <dbReference type="ChEBI" id="CHEBI:60377"/>
        <dbReference type="ChEBI" id="CHEBI:90376"/>
        <dbReference type="ChEBI" id="CHEBI:90390"/>
    </reaction>
    <physiologicalReaction direction="left-to-right" evidence="24">
        <dbReference type="Rhea" id="RHEA:65433"/>
    </physiologicalReaction>
</comment>
<evidence type="ECO:0000256" key="11">
    <source>
        <dbReference type="ARBA" id="ARBA00023136"/>
    </source>
</evidence>
<keyword evidence="6 34" id="KW-0812">Transmembrane</keyword>
<evidence type="ECO:0000256" key="13">
    <source>
        <dbReference type="ARBA" id="ARBA00023180"/>
    </source>
</evidence>
<comment type="catalytic activity">
    <reaction evidence="21">
        <text>a neolactoside nLc4Cer(d18:1(4E)) + CMP-N-acetyl-beta-neuraminate = a neolactoside IV(3)-alpha-NeuAc-nLc4Cer(d18:1(4E)) + CMP + H(+)</text>
        <dbReference type="Rhea" id="RHEA:18913"/>
        <dbReference type="ChEBI" id="CHEBI:15378"/>
        <dbReference type="ChEBI" id="CHEBI:17006"/>
        <dbReference type="ChEBI" id="CHEBI:57812"/>
        <dbReference type="ChEBI" id="CHEBI:58665"/>
        <dbReference type="ChEBI" id="CHEBI:60377"/>
        <dbReference type="EC" id="2.4.3.6"/>
    </reaction>
    <physiologicalReaction direction="left-to-right" evidence="21">
        <dbReference type="Rhea" id="RHEA:18914"/>
    </physiologicalReaction>
</comment>
<comment type="caution">
    <text evidence="35">The sequence shown here is derived from an EMBL/GenBank/DDBJ whole genome shotgun (WGS) entry which is preliminary data.</text>
</comment>
<evidence type="ECO:0000256" key="20">
    <source>
        <dbReference type="ARBA" id="ARBA00043773"/>
    </source>
</evidence>
<dbReference type="EMBL" id="JAGEUA010000003">
    <property type="protein sequence ID" value="KAL0994584.1"/>
    <property type="molecule type" value="Genomic_DNA"/>
</dbReference>
<evidence type="ECO:0000256" key="10">
    <source>
        <dbReference type="ARBA" id="ARBA00023098"/>
    </source>
</evidence>
<proteinExistence type="inferred from homology"/>
<evidence type="ECO:0000256" key="16">
    <source>
        <dbReference type="ARBA" id="ARBA00039106"/>
    </source>
</evidence>
<evidence type="ECO:0000256" key="2">
    <source>
        <dbReference type="ARBA" id="ARBA00004922"/>
    </source>
</evidence>
<feature type="disulfide bond" evidence="33">
    <location>
        <begin position="120"/>
        <end position="277"/>
    </location>
</feature>
<evidence type="ECO:0000256" key="33">
    <source>
        <dbReference type="PIRSR" id="PIRSR005557-2"/>
    </source>
</evidence>
<evidence type="ECO:0000256" key="23">
    <source>
        <dbReference type="ARBA" id="ARBA00049726"/>
    </source>
</evidence>
<keyword evidence="36" id="KW-1185">Reference proteome</keyword>
<evidence type="ECO:0000256" key="22">
    <source>
        <dbReference type="ARBA" id="ARBA00049294"/>
    </source>
</evidence>
<dbReference type="InterPro" id="IPR038578">
    <property type="entry name" value="GT29-like_sf"/>
</dbReference>
<evidence type="ECO:0000256" key="8">
    <source>
        <dbReference type="ARBA" id="ARBA00022989"/>
    </source>
</evidence>
<evidence type="ECO:0000256" key="27">
    <source>
        <dbReference type="ARBA" id="ARBA00072813"/>
    </source>
</evidence>
<evidence type="ECO:0000256" key="5">
    <source>
        <dbReference type="ARBA" id="ARBA00022679"/>
    </source>
</evidence>
<evidence type="ECO:0000256" key="7">
    <source>
        <dbReference type="ARBA" id="ARBA00022968"/>
    </source>
</evidence>
<evidence type="ECO:0000256" key="25">
    <source>
        <dbReference type="ARBA" id="ARBA00051975"/>
    </source>
</evidence>
<dbReference type="PANTHER" id="PTHR13713">
    <property type="entry name" value="SIALYLTRANSFERASE"/>
    <property type="match status" value="1"/>
</dbReference>
<dbReference type="Pfam" id="PF00777">
    <property type="entry name" value="Glyco_transf_29"/>
    <property type="match status" value="1"/>
</dbReference>
<evidence type="ECO:0000256" key="32">
    <source>
        <dbReference type="ARBA" id="ARBA00082801"/>
    </source>
</evidence>
<dbReference type="PANTHER" id="PTHR13713:SF95">
    <property type="entry name" value="CMP-N-ACETYLNEURAMINATE-BETA-GALACTOSAMIDE- ALPHA-2,3-SIALYLTRANSFERASE 4 ISOFORM 1"/>
    <property type="match status" value="1"/>
</dbReference>
<evidence type="ECO:0000256" key="15">
    <source>
        <dbReference type="ARBA" id="ARBA00037859"/>
    </source>
</evidence>
<dbReference type="InterPro" id="IPR001675">
    <property type="entry name" value="Glyco_trans_29"/>
</dbReference>
<dbReference type="GO" id="GO:0000139">
    <property type="term" value="C:Golgi membrane"/>
    <property type="evidence" value="ECO:0007669"/>
    <property type="project" value="UniProtKB-SubCell"/>
</dbReference>
<accession>A0ABD0X5Z0</accession>
<evidence type="ECO:0000313" key="36">
    <source>
        <dbReference type="Proteomes" id="UP001557470"/>
    </source>
</evidence>
<comment type="catalytic activity">
    <reaction evidence="19">
        <text>a ganglioside GA1 (d18:1(4E)) + CMP-N-acetyl-beta-neuraminate = a ganglioside GM1b (d18:1(4E)) + CMP + H(+)</text>
        <dbReference type="Rhea" id="RHEA:47560"/>
        <dbReference type="ChEBI" id="CHEBI:15378"/>
        <dbReference type="ChEBI" id="CHEBI:27938"/>
        <dbReference type="ChEBI" id="CHEBI:57812"/>
        <dbReference type="ChEBI" id="CHEBI:60377"/>
        <dbReference type="ChEBI" id="CHEBI:78568"/>
    </reaction>
    <physiologicalReaction direction="left-to-right" evidence="19">
        <dbReference type="Rhea" id="RHEA:47561"/>
    </physiologicalReaction>
</comment>
<dbReference type="FunFam" id="3.90.1480.20:FF:000005">
    <property type="entry name" value="ST3 beta-galactoside alpha-2,3-sialyltransferase 4"/>
    <property type="match status" value="1"/>
</dbReference>
<evidence type="ECO:0000256" key="34">
    <source>
        <dbReference type="SAM" id="Phobius"/>
    </source>
</evidence>
<evidence type="ECO:0000313" key="35">
    <source>
        <dbReference type="EMBL" id="KAL0994584.1"/>
    </source>
</evidence>
<dbReference type="Gene3D" id="3.90.1480.20">
    <property type="entry name" value="Glycosyl transferase family 29"/>
    <property type="match status" value="1"/>
</dbReference>
<keyword evidence="11 34" id="KW-0472">Membrane</keyword>
<evidence type="ECO:0000256" key="1">
    <source>
        <dbReference type="ARBA" id="ARBA00004323"/>
    </source>
</evidence>
<dbReference type="GO" id="GO:0047288">
    <property type="term" value="F:beta-D-galactosyl-(1-&gt;3)-N-acetyl-beta-D-galactosaminide alpha-2,3- sialyltransferase"/>
    <property type="evidence" value="ECO:0007669"/>
    <property type="project" value="UniProtKB-EC"/>
</dbReference>
<evidence type="ECO:0000256" key="6">
    <source>
        <dbReference type="ARBA" id="ARBA00022692"/>
    </source>
</evidence>
<dbReference type="Proteomes" id="UP001557470">
    <property type="component" value="Unassembled WGS sequence"/>
</dbReference>
<evidence type="ECO:0000256" key="28">
    <source>
        <dbReference type="ARBA" id="ARBA00075868"/>
    </source>
</evidence>
<comment type="catalytic activity">
    <reaction evidence="26">
        <text>a ganglioside GT1c (d18:1(4E)) + CMP-N-acetyl-beta-neuraminate = a ganglioside GQ1c (d18:1(4E)) + CMP + H(+)</text>
        <dbReference type="Rhea" id="RHEA:47588"/>
        <dbReference type="ChEBI" id="CHEBI:15378"/>
        <dbReference type="ChEBI" id="CHEBI:57812"/>
        <dbReference type="ChEBI" id="CHEBI:60377"/>
        <dbReference type="ChEBI" id="CHEBI:87789"/>
        <dbReference type="ChEBI" id="CHEBI:87791"/>
    </reaction>
    <physiologicalReaction direction="left-to-right" evidence="26">
        <dbReference type="Rhea" id="RHEA:47589"/>
    </physiologicalReaction>
</comment>
<evidence type="ECO:0000256" key="9">
    <source>
        <dbReference type="ARBA" id="ARBA00023034"/>
    </source>
</evidence>
<reference evidence="35 36" key="1">
    <citation type="submission" date="2024-06" db="EMBL/GenBank/DDBJ databases">
        <authorList>
            <person name="Pan Q."/>
            <person name="Wen M."/>
            <person name="Jouanno E."/>
            <person name="Zahm M."/>
            <person name="Klopp C."/>
            <person name="Cabau C."/>
            <person name="Louis A."/>
            <person name="Berthelot C."/>
            <person name="Parey E."/>
            <person name="Roest Crollius H."/>
            <person name="Montfort J."/>
            <person name="Robinson-Rechavi M."/>
            <person name="Bouchez O."/>
            <person name="Lampietro C."/>
            <person name="Lopez Roques C."/>
            <person name="Donnadieu C."/>
            <person name="Postlethwait J."/>
            <person name="Bobe J."/>
            <person name="Verreycken H."/>
            <person name="Guiguen Y."/>
        </authorList>
    </citation>
    <scope>NUCLEOTIDE SEQUENCE [LARGE SCALE GENOMIC DNA]</scope>
    <source>
        <strain evidence="35">Up_M1</strain>
        <tissue evidence="35">Testis</tissue>
    </source>
</reference>
<dbReference type="EC" id="2.4.3.4" evidence="17"/>
<dbReference type="GO" id="GO:0003836">
    <property type="term" value="F:beta-galactoside (CMP) alpha-2,3-sialyltransferase activity"/>
    <property type="evidence" value="ECO:0007669"/>
    <property type="project" value="UniProtKB-EC"/>
</dbReference>
<name>A0ABD0X5Z0_UMBPY</name>
<evidence type="ECO:0000256" key="30">
    <source>
        <dbReference type="ARBA" id="ARBA00076532"/>
    </source>
</evidence>
<dbReference type="GO" id="GO:0032580">
    <property type="term" value="C:Golgi cisterna membrane"/>
    <property type="evidence" value="ECO:0007669"/>
    <property type="project" value="UniProtKB-SubCell"/>
</dbReference>
<keyword evidence="7" id="KW-0735">Signal-anchor</keyword>
<dbReference type="AlphaFoldDB" id="A0ABD0X5Z0"/>
<evidence type="ECO:0000256" key="24">
    <source>
        <dbReference type="ARBA" id="ARBA00051076"/>
    </source>
</evidence>
<comment type="catalytic activity">
    <reaction evidence="14">
        <text>a beta-D-galactosyl-(1-&gt;3)-N-acetyl-alpha-D-galactosaminyl derivative + CMP-N-acetyl-beta-neuraminate = an N-acetyl-alpha-neuraminyl-(2-&gt;3)-beta-D-galactosyl-(1-&gt;3)-N-acetyl-alpha-D-galactosaminyl derivative + CMP + H(+)</text>
        <dbReference type="Rhea" id="RHEA:21616"/>
        <dbReference type="ChEBI" id="CHEBI:15378"/>
        <dbReference type="ChEBI" id="CHEBI:57812"/>
        <dbReference type="ChEBI" id="CHEBI:60377"/>
        <dbReference type="ChEBI" id="CHEBI:133470"/>
        <dbReference type="ChEBI" id="CHEBI:139596"/>
        <dbReference type="EC" id="2.4.3.4"/>
    </reaction>
    <physiologicalReaction direction="left-to-right" evidence="14">
        <dbReference type="Rhea" id="RHEA:21617"/>
    </physiologicalReaction>
</comment>
<keyword evidence="5" id="KW-0808">Transferase</keyword>
<dbReference type="CDD" id="cd23982">
    <property type="entry name" value="GT29_ST3GAL4"/>
    <property type="match status" value="1"/>
</dbReference>
<evidence type="ECO:0000256" key="21">
    <source>
        <dbReference type="ARBA" id="ARBA00048162"/>
    </source>
</evidence>
<dbReference type="EC" id="2.4.3.2" evidence="16"/>